<dbReference type="PANTHER" id="PTHR12960:SF0">
    <property type="entry name" value="MRNA EXPORT FACTOR GLE1"/>
    <property type="match status" value="1"/>
</dbReference>
<evidence type="ECO:0000256" key="1">
    <source>
        <dbReference type="ARBA" id="ARBA00004567"/>
    </source>
</evidence>
<accession>A0ABD2YYE3</accession>
<evidence type="ECO:0000256" key="10">
    <source>
        <dbReference type="ARBA" id="ARBA00029983"/>
    </source>
</evidence>
<gene>
    <name evidence="12" type="ORF">ACH5RR_030760</name>
</gene>
<feature type="coiled-coil region" evidence="11">
    <location>
        <begin position="387"/>
        <end position="439"/>
    </location>
</feature>
<evidence type="ECO:0000256" key="8">
    <source>
        <dbReference type="ARBA" id="ARBA00023242"/>
    </source>
</evidence>
<keyword evidence="13" id="KW-1185">Reference proteome</keyword>
<comment type="subcellular location">
    <subcellularLocation>
        <location evidence="1">Nucleus</location>
        <location evidence="1">Nuclear pore complex</location>
    </subcellularLocation>
</comment>
<evidence type="ECO:0000256" key="9">
    <source>
        <dbReference type="ARBA" id="ARBA00026227"/>
    </source>
</evidence>
<dbReference type="Gene3D" id="1.25.40.510">
    <property type="entry name" value="GLE1-like"/>
    <property type="match status" value="1"/>
</dbReference>
<evidence type="ECO:0000256" key="2">
    <source>
        <dbReference type="ARBA" id="ARBA00011056"/>
    </source>
</evidence>
<name>A0ABD2YYE3_9GENT</name>
<evidence type="ECO:0000256" key="5">
    <source>
        <dbReference type="ARBA" id="ARBA00022927"/>
    </source>
</evidence>
<keyword evidence="5" id="KW-0653">Protein transport</keyword>
<keyword evidence="7" id="KW-0906">Nuclear pore complex</keyword>
<evidence type="ECO:0000313" key="12">
    <source>
        <dbReference type="EMBL" id="KAL3511359.1"/>
    </source>
</evidence>
<dbReference type="GO" id="GO:0015031">
    <property type="term" value="P:protein transport"/>
    <property type="evidence" value="ECO:0007669"/>
    <property type="project" value="UniProtKB-KW"/>
</dbReference>
<evidence type="ECO:0000256" key="4">
    <source>
        <dbReference type="ARBA" id="ARBA00022816"/>
    </source>
</evidence>
<keyword evidence="11" id="KW-0175">Coiled coil</keyword>
<keyword evidence="3" id="KW-0813">Transport</keyword>
<evidence type="ECO:0000256" key="3">
    <source>
        <dbReference type="ARBA" id="ARBA00022448"/>
    </source>
</evidence>
<keyword evidence="6" id="KW-0811">Translocation</keyword>
<dbReference type="InterPro" id="IPR012476">
    <property type="entry name" value="GLE1"/>
</dbReference>
<feature type="coiled-coil region" evidence="11">
    <location>
        <begin position="307"/>
        <end position="349"/>
    </location>
</feature>
<dbReference type="GO" id="GO:0005643">
    <property type="term" value="C:nuclear pore"/>
    <property type="evidence" value="ECO:0007669"/>
    <property type="project" value="UniProtKB-SubCell"/>
</dbReference>
<dbReference type="Proteomes" id="UP001630127">
    <property type="component" value="Unassembled WGS sequence"/>
</dbReference>
<keyword evidence="4" id="KW-0509">mRNA transport</keyword>
<reference evidence="12 13" key="1">
    <citation type="submission" date="2024-11" db="EMBL/GenBank/DDBJ databases">
        <title>A near-complete genome assembly of Cinchona calisaya.</title>
        <authorList>
            <person name="Lian D.C."/>
            <person name="Zhao X.W."/>
            <person name="Wei L."/>
        </authorList>
    </citation>
    <scope>NUCLEOTIDE SEQUENCE [LARGE SCALE GENOMIC DNA]</scope>
    <source>
        <tissue evidence="12">Nenye</tissue>
    </source>
</reference>
<evidence type="ECO:0000256" key="7">
    <source>
        <dbReference type="ARBA" id="ARBA00023132"/>
    </source>
</evidence>
<dbReference type="PANTHER" id="PTHR12960">
    <property type="entry name" value="GLE-1-RELATED"/>
    <property type="match status" value="1"/>
</dbReference>
<keyword evidence="8" id="KW-0539">Nucleus</keyword>
<dbReference type="GO" id="GO:0051028">
    <property type="term" value="P:mRNA transport"/>
    <property type="evidence" value="ECO:0007669"/>
    <property type="project" value="UniProtKB-KW"/>
</dbReference>
<dbReference type="InterPro" id="IPR038506">
    <property type="entry name" value="GLE1-like_sf"/>
</dbReference>
<dbReference type="EMBL" id="JBJUIK010000012">
    <property type="protein sequence ID" value="KAL3511359.1"/>
    <property type="molecule type" value="Genomic_DNA"/>
</dbReference>
<evidence type="ECO:0000256" key="6">
    <source>
        <dbReference type="ARBA" id="ARBA00023010"/>
    </source>
</evidence>
<comment type="caution">
    <text evidence="12">The sequence shown here is derived from an EMBL/GenBank/DDBJ whole genome shotgun (WGS) entry which is preliminary data.</text>
</comment>
<proteinExistence type="inferred from homology"/>
<organism evidence="12 13">
    <name type="scientific">Cinchona calisaya</name>
    <dbReference type="NCBI Taxonomy" id="153742"/>
    <lineage>
        <taxon>Eukaryota</taxon>
        <taxon>Viridiplantae</taxon>
        <taxon>Streptophyta</taxon>
        <taxon>Embryophyta</taxon>
        <taxon>Tracheophyta</taxon>
        <taxon>Spermatophyta</taxon>
        <taxon>Magnoliopsida</taxon>
        <taxon>eudicotyledons</taxon>
        <taxon>Gunneridae</taxon>
        <taxon>Pentapetalae</taxon>
        <taxon>asterids</taxon>
        <taxon>lamiids</taxon>
        <taxon>Gentianales</taxon>
        <taxon>Rubiaceae</taxon>
        <taxon>Cinchonoideae</taxon>
        <taxon>Cinchoneae</taxon>
        <taxon>Cinchona</taxon>
    </lineage>
</organism>
<evidence type="ECO:0000313" key="13">
    <source>
        <dbReference type="Proteomes" id="UP001630127"/>
    </source>
</evidence>
<dbReference type="Pfam" id="PF07817">
    <property type="entry name" value="GLE1"/>
    <property type="match status" value="1"/>
</dbReference>
<evidence type="ECO:0000256" key="11">
    <source>
        <dbReference type="SAM" id="Coils"/>
    </source>
</evidence>
<protein>
    <recommendedName>
        <fullName evidence="9">mRNA export factor GLE1</fullName>
    </recommendedName>
    <alternativeName>
        <fullName evidence="10">Nucleoporin GLE1</fullName>
    </alternativeName>
</protein>
<sequence length="685" mass="77270">MEFRITQNVALAHLTLKSPRNPSYMSLAQAQVEAQENPNSTSEYFSVQNLASTETMKYVNLEVRSTKNVDGIATDPQPDWTFDALLLELNSLENRIKVSLQISSPLTKTNNAGGVSKLKENNGRSGPFVMQVLEDDFGVESDSEEVEGHNNDRAMVVGSKFACDEISLSDCEDSEDESAYGIQSKLMPHVGFAEATLAELTHEHQLGVMEEMRSQIMDLETCLANENEMLASTLFHVEKCAETKRELDRKFDMQYQRRIAEALDNHLTAVQRDHERKSQIEERRIRDDAVREEAQRREKALHEEKVRQEMIKAEAEMQARLQAQRAEAAAALEAERRAAEEEAQKKISADAKNADAGVSISATEANGLSHGSVAHIIKGAQPQGNVIRGAENALKLEERRLQIYKEIAAEMQMYSNMVYRKHEQKISRTIRQIAGTEENVSAKASELFHLINDPSCPQSISITMFAKKFVSLCEKPTASFNRSVYAYARVIVLITSKVPHAMEILIAELNRACIYTVPKHIIYSKATFQTKEEYYKAIGYKEEDGEIENTDSYVERLSSYVKLYGAIVQTELKGIQNLHGLAEGWAWLARFLNTLPPNLYTVVALQSFLEMAGFAMCGRFGVQFKKILRMIARDFLSALGEREDTKLNMAIVNIRNYLESNQFLKKPTGWELERHTESSNMVPIG</sequence>
<dbReference type="AlphaFoldDB" id="A0ABD2YYE3"/>
<comment type="similarity">
    <text evidence="2">Belongs to the GLE1 family.</text>
</comment>